<keyword evidence="3" id="KW-0238">DNA-binding</keyword>
<dbReference type="InterPro" id="IPR005119">
    <property type="entry name" value="LysR_subst-bd"/>
</dbReference>
<dbReference type="Proteomes" id="UP000249254">
    <property type="component" value="Unassembled WGS sequence"/>
</dbReference>
<reference evidence="7" key="1">
    <citation type="submission" date="2018-05" db="EMBL/GenBank/DDBJ databases">
        <authorList>
            <person name="Li X."/>
        </authorList>
    </citation>
    <scope>NUCLEOTIDE SEQUENCE [LARGE SCALE GENOMIC DNA]</scope>
    <source>
        <strain evidence="7">LX32</strain>
    </source>
</reference>
<comment type="similarity">
    <text evidence="1">Belongs to the LysR transcriptional regulatory family.</text>
</comment>
<dbReference type="PANTHER" id="PTHR30537">
    <property type="entry name" value="HTH-TYPE TRANSCRIPTIONAL REGULATOR"/>
    <property type="match status" value="1"/>
</dbReference>
<evidence type="ECO:0000256" key="3">
    <source>
        <dbReference type="ARBA" id="ARBA00023125"/>
    </source>
</evidence>
<dbReference type="Gene3D" id="1.10.10.10">
    <property type="entry name" value="Winged helix-like DNA-binding domain superfamily/Winged helix DNA-binding domain"/>
    <property type="match status" value="1"/>
</dbReference>
<evidence type="ECO:0000256" key="4">
    <source>
        <dbReference type="ARBA" id="ARBA00023163"/>
    </source>
</evidence>
<dbReference type="EMBL" id="QFYQ01000001">
    <property type="protein sequence ID" value="RAK55021.1"/>
    <property type="molecule type" value="Genomic_DNA"/>
</dbReference>
<dbReference type="InterPro" id="IPR058163">
    <property type="entry name" value="LysR-type_TF_proteobact-type"/>
</dbReference>
<dbReference type="FunFam" id="3.40.190.290:FF:000001">
    <property type="entry name" value="Transcriptional regulator, LysR family"/>
    <property type="match status" value="1"/>
</dbReference>
<dbReference type="OrthoDB" id="9812435at2"/>
<dbReference type="Gene3D" id="3.40.190.290">
    <property type="match status" value="1"/>
</dbReference>
<dbReference type="GO" id="GO:0003700">
    <property type="term" value="F:DNA-binding transcription factor activity"/>
    <property type="evidence" value="ECO:0007669"/>
    <property type="project" value="InterPro"/>
</dbReference>
<evidence type="ECO:0000256" key="1">
    <source>
        <dbReference type="ARBA" id="ARBA00009437"/>
    </source>
</evidence>
<name>A0A328AKM4_9CAUL</name>
<dbReference type="RefSeq" id="WP_111528771.1">
    <property type="nucleotide sequence ID" value="NZ_JBHRSG010000003.1"/>
</dbReference>
<dbReference type="PROSITE" id="PS50931">
    <property type="entry name" value="HTH_LYSR"/>
    <property type="match status" value="1"/>
</dbReference>
<sequence>MDRLDEMAAFAAVAEARSFTQGARRLGVSGAQVSKLVARLEDRLGARLLNRTTRDVSLTDTGRAYLERAKVLLEDFEALESSVRDEDGPKGSLRISAPVAFGAMELDAALLDFAEAYPEISLEVFYADRMVNLVEEGFDLGVRIGRLSDSSLIARRLAPVRAVACASPAYLQKHGVPQTPAEIAGHEAILDLNTSDPTLWAFGQNGECMETRVHGRLRFASAEACLQAAERGFGIARAPDFVAAPRLREGRLVPLLCSYEPELSAIHAVYPHARHLAAKVRVFVDFLAQRYAGEPAWRRGWGSHPDQLPAA</sequence>
<keyword evidence="4" id="KW-0804">Transcription</keyword>
<feature type="domain" description="HTH lysR-type" evidence="5">
    <location>
        <begin position="1"/>
        <end position="59"/>
    </location>
</feature>
<dbReference type="GO" id="GO:0043565">
    <property type="term" value="F:sequence-specific DNA binding"/>
    <property type="evidence" value="ECO:0007669"/>
    <property type="project" value="TreeGrafter"/>
</dbReference>
<dbReference type="Pfam" id="PF03466">
    <property type="entry name" value="LysR_substrate"/>
    <property type="match status" value="1"/>
</dbReference>
<dbReference type="AlphaFoldDB" id="A0A328AKM4"/>
<dbReference type="GO" id="GO:0006351">
    <property type="term" value="P:DNA-templated transcription"/>
    <property type="evidence" value="ECO:0007669"/>
    <property type="project" value="TreeGrafter"/>
</dbReference>
<dbReference type="InterPro" id="IPR000847">
    <property type="entry name" value="LysR_HTH_N"/>
</dbReference>
<dbReference type="InterPro" id="IPR036390">
    <property type="entry name" value="WH_DNA-bd_sf"/>
</dbReference>
<evidence type="ECO:0000259" key="5">
    <source>
        <dbReference type="PROSITE" id="PS50931"/>
    </source>
</evidence>
<gene>
    <name evidence="6" type="ORF">DJ017_11040</name>
</gene>
<dbReference type="InterPro" id="IPR036388">
    <property type="entry name" value="WH-like_DNA-bd_sf"/>
</dbReference>
<evidence type="ECO:0000313" key="6">
    <source>
        <dbReference type="EMBL" id="RAK55021.1"/>
    </source>
</evidence>
<accession>A0A328AKM4</accession>
<dbReference type="PANTHER" id="PTHR30537:SF5">
    <property type="entry name" value="HTH-TYPE TRANSCRIPTIONAL ACTIVATOR TTDR-RELATED"/>
    <property type="match status" value="1"/>
</dbReference>
<proteinExistence type="inferred from homology"/>
<comment type="caution">
    <text evidence="6">The sequence shown here is derived from an EMBL/GenBank/DDBJ whole genome shotgun (WGS) entry which is preliminary data.</text>
</comment>
<keyword evidence="7" id="KW-1185">Reference proteome</keyword>
<dbReference type="Pfam" id="PF00126">
    <property type="entry name" value="HTH_1"/>
    <property type="match status" value="1"/>
</dbReference>
<dbReference type="SUPFAM" id="SSF53850">
    <property type="entry name" value="Periplasmic binding protein-like II"/>
    <property type="match status" value="1"/>
</dbReference>
<evidence type="ECO:0000256" key="2">
    <source>
        <dbReference type="ARBA" id="ARBA00023015"/>
    </source>
</evidence>
<dbReference type="CDD" id="cd08422">
    <property type="entry name" value="PBP2_CrgA_like"/>
    <property type="match status" value="1"/>
</dbReference>
<protein>
    <submittedName>
        <fullName evidence="6">LysR family transcriptional regulator</fullName>
    </submittedName>
</protein>
<dbReference type="FunFam" id="1.10.10.10:FF:000001">
    <property type="entry name" value="LysR family transcriptional regulator"/>
    <property type="match status" value="1"/>
</dbReference>
<dbReference type="SUPFAM" id="SSF46785">
    <property type="entry name" value="Winged helix' DNA-binding domain"/>
    <property type="match status" value="1"/>
</dbReference>
<evidence type="ECO:0000313" key="7">
    <source>
        <dbReference type="Proteomes" id="UP000249254"/>
    </source>
</evidence>
<organism evidence="6 7">
    <name type="scientific">Phenylobacterium soli</name>
    <dbReference type="NCBI Taxonomy" id="2170551"/>
    <lineage>
        <taxon>Bacteria</taxon>
        <taxon>Pseudomonadati</taxon>
        <taxon>Pseudomonadota</taxon>
        <taxon>Alphaproteobacteria</taxon>
        <taxon>Caulobacterales</taxon>
        <taxon>Caulobacteraceae</taxon>
        <taxon>Phenylobacterium</taxon>
    </lineage>
</organism>
<keyword evidence="2" id="KW-0805">Transcription regulation</keyword>